<dbReference type="Proteomes" id="UP000578091">
    <property type="component" value="Unassembled WGS sequence"/>
</dbReference>
<sequence>MRIARSLIPFAIAAMAAVPAAAAEPLPPGRTVEGTLRAEDRPADNGGRSHDYTLQLTEGQLVAISVKSTDFDPVVILFGPDNERVGENDDKEGGGTDSLLVTSAPSTGKHTVRVNSLPMGDGHLGKYAVRAVVISDD</sequence>
<dbReference type="EMBL" id="JACCKA010000009">
    <property type="protein sequence ID" value="NZA24970.1"/>
    <property type="molecule type" value="Genomic_DNA"/>
</dbReference>
<feature type="domain" description="Peptidase C-terminal archaeal/bacterial" evidence="3">
    <location>
        <begin position="49"/>
        <end position="116"/>
    </location>
</feature>
<reference evidence="4 5" key="1">
    <citation type="submission" date="2020-07" db="EMBL/GenBank/DDBJ databases">
        <title>Luteimonas sp. SJ-92.</title>
        <authorList>
            <person name="Huang X.-X."/>
            <person name="Xu L."/>
            <person name="Sun J.-Q."/>
        </authorList>
    </citation>
    <scope>NUCLEOTIDE SEQUENCE [LARGE SCALE GENOMIC DNA]</scope>
    <source>
        <strain evidence="4 5">SJ-92</strain>
    </source>
</reference>
<proteinExistence type="predicted"/>
<gene>
    <name evidence="4" type="ORF">H0E84_01095</name>
</gene>
<feature type="region of interest" description="Disordered" evidence="1">
    <location>
        <begin position="24"/>
        <end position="49"/>
    </location>
</feature>
<feature type="compositionally biased region" description="Basic and acidic residues" evidence="1">
    <location>
        <begin position="81"/>
        <end position="94"/>
    </location>
</feature>
<name>A0A853J8J0_9GAMM</name>
<evidence type="ECO:0000256" key="2">
    <source>
        <dbReference type="SAM" id="SignalP"/>
    </source>
</evidence>
<dbReference type="Pfam" id="PF04151">
    <property type="entry name" value="PPC"/>
    <property type="match status" value="1"/>
</dbReference>
<dbReference type="RefSeq" id="WP_180676776.1">
    <property type="nucleotide sequence ID" value="NZ_JACCKA010000009.1"/>
</dbReference>
<dbReference type="AlphaFoldDB" id="A0A853J8J0"/>
<organism evidence="4 5">
    <name type="scientific">Luteimonas salinisoli</name>
    <dbReference type="NCBI Taxonomy" id="2752307"/>
    <lineage>
        <taxon>Bacteria</taxon>
        <taxon>Pseudomonadati</taxon>
        <taxon>Pseudomonadota</taxon>
        <taxon>Gammaproteobacteria</taxon>
        <taxon>Lysobacterales</taxon>
        <taxon>Lysobacteraceae</taxon>
        <taxon>Luteimonas</taxon>
    </lineage>
</organism>
<feature type="signal peptide" evidence="2">
    <location>
        <begin position="1"/>
        <end position="22"/>
    </location>
</feature>
<comment type="caution">
    <text evidence="4">The sequence shown here is derived from an EMBL/GenBank/DDBJ whole genome shotgun (WGS) entry which is preliminary data.</text>
</comment>
<feature type="region of interest" description="Disordered" evidence="1">
    <location>
        <begin position="79"/>
        <end position="107"/>
    </location>
</feature>
<evidence type="ECO:0000313" key="4">
    <source>
        <dbReference type="EMBL" id="NZA24970.1"/>
    </source>
</evidence>
<keyword evidence="5" id="KW-1185">Reference proteome</keyword>
<protein>
    <submittedName>
        <fullName evidence="4">PPC domain-containing protein</fullName>
    </submittedName>
</protein>
<dbReference type="InterPro" id="IPR007280">
    <property type="entry name" value="Peptidase_C_arc/bac"/>
</dbReference>
<dbReference type="Gene3D" id="2.60.120.380">
    <property type="match status" value="1"/>
</dbReference>
<accession>A0A853J8J0</accession>
<evidence type="ECO:0000256" key="1">
    <source>
        <dbReference type="SAM" id="MobiDB-lite"/>
    </source>
</evidence>
<feature type="compositionally biased region" description="Basic and acidic residues" evidence="1">
    <location>
        <begin position="36"/>
        <end position="49"/>
    </location>
</feature>
<evidence type="ECO:0000259" key="3">
    <source>
        <dbReference type="Pfam" id="PF04151"/>
    </source>
</evidence>
<keyword evidence="2" id="KW-0732">Signal</keyword>
<evidence type="ECO:0000313" key="5">
    <source>
        <dbReference type="Proteomes" id="UP000578091"/>
    </source>
</evidence>
<feature type="chain" id="PRO_5032341231" evidence="2">
    <location>
        <begin position="23"/>
        <end position="137"/>
    </location>
</feature>